<feature type="domain" description="N-acetyltransferase" evidence="1">
    <location>
        <begin position="1"/>
        <end position="152"/>
    </location>
</feature>
<dbReference type="CDD" id="cd04301">
    <property type="entry name" value="NAT_SF"/>
    <property type="match status" value="1"/>
</dbReference>
<reference evidence="2" key="1">
    <citation type="submission" date="2021-06" db="EMBL/GenBank/DDBJ databases">
        <title>Sequencing of actinobacteria type strains.</title>
        <authorList>
            <person name="Nguyen G.-S."/>
            <person name="Wentzel A."/>
        </authorList>
    </citation>
    <scope>NUCLEOTIDE SEQUENCE</scope>
    <source>
        <strain evidence="2">P38-E01</strain>
    </source>
</reference>
<dbReference type="RefSeq" id="WP_211040977.1">
    <property type="nucleotide sequence ID" value="NZ_JAELVF020000001.1"/>
</dbReference>
<dbReference type="Gene3D" id="3.40.630.30">
    <property type="match status" value="1"/>
</dbReference>
<organism evidence="2 3">
    <name type="scientific">Streptomyces tardus</name>
    <dbReference type="NCBI Taxonomy" id="2780544"/>
    <lineage>
        <taxon>Bacteria</taxon>
        <taxon>Bacillati</taxon>
        <taxon>Actinomycetota</taxon>
        <taxon>Actinomycetes</taxon>
        <taxon>Kitasatosporales</taxon>
        <taxon>Streptomycetaceae</taxon>
        <taxon>Streptomyces</taxon>
    </lineage>
</organism>
<gene>
    <name evidence="2" type="ORF">JGS22_013580</name>
</gene>
<sequence>MLLRREAPTDLPEVRALTAAAFATIGGNENREVPVEVPLLDALRDCEGWIPELSLVAVDAEDRPIGHVVCTRADVDGVPALGLGPLGVAPEHQRGGVGSALVHAVVAAAEARGETLVALLGEPAFYGRFGFRVSTADGVTAPEAEWGAYFQTRALSANGPAPQGRFRYAGPFGEL</sequence>
<comment type="caution">
    <text evidence="2">The sequence shown here is derived from an EMBL/GenBank/DDBJ whole genome shotgun (WGS) entry which is preliminary data.</text>
</comment>
<evidence type="ECO:0000313" key="3">
    <source>
        <dbReference type="Proteomes" id="UP000694501"/>
    </source>
</evidence>
<name>A0A949JFQ6_9ACTN</name>
<protein>
    <submittedName>
        <fullName evidence="2">N-acetyltransferase</fullName>
    </submittedName>
</protein>
<dbReference type="InterPro" id="IPR016181">
    <property type="entry name" value="Acyl_CoA_acyltransferase"/>
</dbReference>
<dbReference type="AlphaFoldDB" id="A0A949JFQ6"/>
<proteinExistence type="predicted"/>
<accession>A0A949JFQ6</accession>
<dbReference type="PROSITE" id="PS51186">
    <property type="entry name" value="GNAT"/>
    <property type="match status" value="1"/>
</dbReference>
<evidence type="ECO:0000313" key="2">
    <source>
        <dbReference type="EMBL" id="MBU7598617.1"/>
    </source>
</evidence>
<dbReference type="Proteomes" id="UP000694501">
    <property type="component" value="Unassembled WGS sequence"/>
</dbReference>
<dbReference type="Pfam" id="PF13508">
    <property type="entry name" value="Acetyltransf_7"/>
    <property type="match status" value="1"/>
</dbReference>
<dbReference type="InterPro" id="IPR000182">
    <property type="entry name" value="GNAT_dom"/>
</dbReference>
<keyword evidence="3" id="KW-1185">Reference proteome</keyword>
<dbReference type="GO" id="GO:0016747">
    <property type="term" value="F:acyltransferase activity, transferring groups other than amino-acyl groups"/>
    <property type="evidence" value="ECO:0007669"/>
    <property type="project" value="InterPro"/>
</dbReference>
<dbReference type="SUPFAM" id="SSF55729">
    <property type="entry name" value="Acyl-CoA N-acyltransferases (Nat)"/>
    <property type="match status" value="1"/>
</dbReference>
<evidence type="ECO:0000259" key="1">
    <source>
        <dbReference type="PROSITE" id="PS51186"/>
    </source>
</evidence>
<dbReference type="EMBL" id="JAELVF020000001">
    <property type="protein sequence ID" value="MBU7598617.1"/>
    <property type="molecule type" value="Genomic_DNA"/>
</dbReference>